<dbReference type="PANTHER" id="PTHR42911:SF1">
    <property type="entry name" value="MODULATOR OF FTSH PROTEASE HFLC"/>
    <property type="match status" value="1"/>
</dbReference>
<sequence>MLKESKMDIRKGLGIALIVFVGLVAGAMLKPFKIINDTEEGVEVKWDGKVVEKPLTQGFNWVAPWNSVDVYPMTFQKTRYENLGVVSQDNLKTSMDISITGRFVRGMTPVARKDSGSIAQFFEVQLKDRLRANILEAGKLLAKDSQDFYGETTLANMSEKIIELSNKELKPLGYEIVAVEFSDVNLPPVVASAVEGAKTRAEQVKTQTQQLKIADLKAQEQVKRADAESKSIRMVANANLEKAQKEADGKLYAAQKEAEGNGVLSRSLTPEIIKNKEAEAKLKWNGVAPTHVYGGDSSFIIK</sequence>
<dbReference type="EMBL" id="MK838114">
    <property type="protein sequence ID" value="QDH46740.1"/>
    <property type="molecule type" value="Genomic_DNA"/>
</dbReference>
<dbReference type="InterPro" id="IPR001107">
    <property type="entry name" value="Band_7"/>
</dbReference>
<evidence type="ECO:0000313" key="2">
    <source>
        <dbReference type="EMBL" id="QDH46740.1"/>
    </source>
</evidence>
<proteinExistence type="predicted"/>
<organism evidence="2 3">
    <name type="scientific">Aeromonas phage LAh_8</name>
    <dbReference type="NCBI Taxonomy" id="2591032"/>
    <lineage>
        <taxon>Viruses</taxon>
        <taxon>Duplodnaviria</taxon>
        <taxon>Heunggongvirae</taxon>
        <taxon>Uroviricota</taxon>
        <taxon>Caudoviricetes</taxon>
        <taxon>Grimontviridae</taxon>
        <taxon>Lahexavirus</taxon>
        <taxon>Lahexavirus LAh8</taxon>
    </lineage>
</organism>
<dbReference type="Proteomes" id="UP000316999">
    <property type="component" value="Segment"/>
</dbReference>
<feature type="domain" description="Band 7" evidence="1">
    <location>
        <begin position="34"/>
        <end position="217"/>
    </location>
</feature>
<keyword evidence="3" id="KW-1185">Reference proteome</keyword>
<reference evidence="2 3" key="1">
    <citation type="submission" date="2019-04" db="EMBL/GenBank/DDBJ databases">
        <title>Novel bacteriophages capable of disrupting biofilms from clinical strains of Aeromonas hydrophila with intrinsic antibiotic resistance.</title>
        <authorList>
            <person name="Kabwe M."/>
            <person name="Brown T.L."/>
            <person name="Speirs L."/>
            <person name="Ku H."/>
            <person name="Leach M."/>
            <person name="Chan H.T."/>
            <person name="Petrovski S."/>
            <person name="Lock P."/>
            <person name="Tucci J."/>
        </authorList>
    </citation>
    <scope>NUCLEOTIDE SEQUENCE [LARGE SCALE GENOMIC DNA]</scope>
</reference>
<dbReference type="Pfam" id="PF01145">
    <property type="entry name" value="Band_7"/>
    <property type="match status" value="1"/>
</dbReference>
<gene>
    <name evidence="2" type="ORF">LAh8_18</name>
</gene>
<dbReference type="PANTHER" id="PTHR42911">
    <property type="entry name" value="MODULATOR OF FTSH PROTEASE HFLC"/>
    <property type="match status" value="1"/>
</dbReference>
<evidence type="ECO:0000259" key="1">
    <source>
        <dbReference type="Pfam" id="PF01145"/>
    </source>
</evidence>
<name>A0A514A0C6_9CAUD</name>
<evidence type="ECO:0000313" key="3">
    <source>
        <dbReference type="Proteomes" id="UP000316999"/>
    </source>
</evidence>
<accession>A0A514A0C6</accession>
<protein>
    <recommendedName>
        <fullName evidence="1">Band 7 domain-containing protein</fullName>
    </recommendedName>
</protein>